<comment type="catalytic activity">
    <reaction evidence="5">
        <text>[pyruvate, water dikinase] + ADP = [pyruvate, water dikinase]-phosphate + AMP + H(+)</text>
        <dbReference type="Rhea" id="RHEA:46020"/>
        <dbReference type="Rhea" id="RHEA-COMP:11425"/>
        <dbReference type="Rhea" id="RHEA-COMP:11426"/>
        <dbReference type="ChEBI" id="CHEBI:15378"/>
        <dbReference type="ChEBI" id="CHEBI:43176"/>
        <dbReference type="ChEBI" id="CHEBI:68546"/>
        <dbReference type="ChEBI" id="CHEBI:456215"/>
        <dbReference type="ChEBI" id="CHEBI:456216"/>
        <dbReference type="EC" id="2.7.11.33"/>
    </reaction>
</comment>
<comment type="caution">
    <text evidence="6">The sequence shown here is derived from an EMBL/GenBank/DDBJ whole genome shotgun (WGS) entry which is preliminary data.</text>
</comment>
<dbReference type="PANTHER" id="PTHR31756">
    <property type="entry name" value="PYRUVATE, PHOSPHATE DIKINASE REGULATORY PROTEIN 1, CHLOROPLASTIC"/>
    <property type="match status" value="1"/>
</dbReference>
<comment type="function">
    <text evidence="5">Bifunctional serine/threonine kinase and phosphorylase involved in the regulation of the phosphoenolpyruvate synthase (PEPS) by catalyzing its phosphorylation/dephosphorylation.</text>
</comment>
<name>A0A5C7F2D1_9PROT</name>
<dbReference type="PANTHER" id="PTHR31756:SF3">
    <property type="entry name" value="PYRUVATE, PHOSPHATE DIKINASE REGULATORY PROTEIN 1, CHLOROPLASTIC"/>
    <property type="match status" value="1"/>
</dbReference>
<keyword evidence="3 5" id="KW-0547">Nucleotide-binding</keyword>
<reference evidence="6 7" key="1">
    <citation type="submission" date="2019-08" db="EMBL/GenBank/DDBJ databases">
        <title>Pelomicrobium methylotrophicum gen. nov., sp. nov. a moderately thermophilic, facultatively anaerobic, lithoautotrophic and methylotrophic bacterium isolated from a terrestrial mud volcano.</title>
        <authorList>
            <person name="Slobodkina G.B."/>
            <person name="Merkel A.Y."/>
            <person name="Slobodkin A.I."/>
        </authorList>
    </citation>
    <scope>NUCLEOTIDE SEQUENCE [LARGE SCALE GENOMIC DNA]</scope>
    <source>
        <strain evidence="6 7">SM250</strain>
    </source>
</reference>
<dbReference type="Pfam" id="PF03618">
    <property type="entry name" value="Kinase-PPPase"/>
    <property type="match status" value="1"/>
</dbReference>
<dbReference type="RefSeq" id="WP_147798243.1">
    <property type="nucleotide sequence ID" value="NZ_VPFL01000001.1"/>
</dbReference>
<proteinExistence type="inferred from homology"/>
<evidence type="ECO:0000313" key="6">
    <source>
        <dbReference type="EMBL" id="TXF13657.1"/>
    </source>
</evidence>
<dbReference type="FunCoup" id="A0A5C7F2D1">
    <property type="interactions" value="263"/>
</dbReference>
<dbReference type="EC" id="2.7.4.28" evidence="5"/>
<evidence type="ECO:0000313" key="7">
    <source>
        <dbReference type="Proteomes" id="UP000321201"/>
    </source>
</evidence>
<dbReference type="InterPro" id="IPR026530">
    <property type="entry name" value="PSRP"/>
</dbReference>
<accession>A0A5C7F2D1</accession>
<dbReference type="HAMAP" id="MF_01062">
    <property type="entry name" value="PSRP"/>
    <property type="match status" value="1"/>
</dbReference>
<organism evidence="6 7">
    <name type="scientific">Pelomicrobium methylotrophicum</name>
    <dbReference type="NCBI Taxonomy" id="2602750"/>
    <lineage>
        <taxon>Bacteria</taxon>
        <taxon>Pseudomonadati</taxon>
        <taxon>Pseudomonadota</taxon>
        <taxon>Hydrogenophilia</taxon>
        <taxon>Hydrogenophilia incertae sedis</taxon>
        <taxon>Pelomicrobium</taxon>
    </lineage>
</organism>
<dbReference type="GO" id="GO:0005524">
    <property type="term" value="F:ATP binding"/>
    <property type="evidence" value="ECO:0007669"/>
    <property type="project" value="InterPro"/>
</dbReference>
<dbReference type="GO" id="GO:0004674">
    <property type="term" value="F:protein serine/threonine kinase activity"/>
    <property type="evidence" value="ECO:0007669"/>
    <property type="project" value="UniProtKB-UniRule"/>
</dbReference>
<comment type="similarity">
    <text evidence="5">Belongs to the pyruvate, phosphate/water dikinase regulatory protein family. PSRP subfamily.</text>
</comment>
<dbReference type="NCBIfam" id="NF003742">
    <property type="entry name" value="PRK05339.1"/>
    <property type="match status" value="1"/>
</dbReference>
<evidence type="ECO:0000256" key="3">
    <source>
        <dbReference type="ARBA" id="ARBA00022741"/>
    </source>
</evidence>
<sequence length="272" mass="30678">MRRTAFFVSDRTGITAEMLGHSLLTQFETVKFTERTLPYVDTIEKARAVVEQINRTAEQDGARPLVFTTLVNPDINRIVSQANALVLDCMEVFITPMEQELGVRSSHTVGRSHSARDVVDYHRRIEAVNFALAHDDGLSTRELNQADVVLIGVSRSGKTPTTLYLALQFGIWAANYPLTPEDFGSMRLPPPLVPYRSKLYGLTINPERLHLIRSERRPGSKYADLANCEFEVREAEALMRQEGIPYIDATSMSVEEMATTILHQANLTRHIY</sequence>
<comment type="catalytic activity">
    <reaction evidence="5">
        <text>[pyruvate, water dikinase]-phosphate + phosphate + H(+) = [pyruvate, water dikinase] + diphosphate</text>
        <dbReference type="Rhea" id="RHEA:48580"/>
        <dbReference type="Rhea" id="RHEA-COMP:11425"/>
        <dbReference type="Rhea" id="RHEA-COMP:11426"/>
        <dbReference type="ChEBI" id="CHEBI:15378"/>
        <dbReference type="ChEBI" id="CHEBI:33019"/>
        <dbReference type="ChEBI" id="CHEBI:43176"/>
        <dbReference type="ChEBI" id="CHEBI:43474"/>
        <dbReference type="ChEBI" id="CHEBI:68546"/>
        <dbReference type="EC" id="2.7.4.28"/>
    </reaction>
</comment>
<keyword evidence="1 5" id="KW-0723">Serine/threonine-protein kinase</keyword>
<keyword evidence="7" id="KW-1185">Reference proteome</keyword>
<evidence type="ECO:0000256" key="2">
    <source>
        <dbReference type="ARBA" id="ARBA00022679"/>
    </source>
</evidence>
<dbReference type="Proteomes" id="UP000321201">
    <property type="component" value="Unassembled WGS sequence"/>
</dbReference>
<dbReference type="AlphaFoldDB" id="A0A5C7F2D1"/>
<gene>
    <name evidence="6" type="ORF">FR698_00645</name>
</gene>
<dbReference type="EC" id="2.7.11.33" evidence="5"/>
<evidence type="ECO:0000256" key="1">
    <source>
        <dbReference type="ARBA" id="ARBA00022527"/>
    </source>
</evidence>
<keyword evidence="2 5" id="KW-0808">Transferase</keyword>
<evidence type="ECO:0000256" key="4">
    <source>
        <dbReference type="ARBA" id="ARBA00022777"/>
    </source>
</evidence>
<feature type="binding site" evidence="5">
    <location>
        <begin position="152"/>
        <end position="159"/>
    </location>
    <ligand>
        <name>ADP</name>
        <dbReference type="ChEBI" id="CHEBI:456216"/>
    </ligand>
</feature>
<keyword evidence="4 5" id="KW-0418">Kinase</keyword>
<dbReference type="InParanoid" id="A0A5C7F2D1"/>
<dbReference type="GO" id="GO:0016776">
    <property type="term" value="F:phosphotransferase activity, phosphate group as acceptor"/>
    <property type="evidence" value="ECO:0007669"/>
    <property type="project" value="UniProtKB-UniRule"/>
</dbReference>
<evidence type="ECO:0000256" key="5">
    <source>
        <dbReference type="HAMAP-Rule" id="MF_01062"/>
    </source>
</evidence>
<dbReference type="EMBL" id="VPFL01000001">
    <property type="protein sequence ID" value="TXF13657.1"/>
    <property type="molecule type" value="Genomic_DNA"/>
</dbReference>
<dbReference type="InterPro" id="IPR005177">
    <property type="entry name" value="Kinase-pyrophosphorylase"/>
</dbReference>
<protein>
    <recommendedName>
        <fullName evidence="5">Putative phosphoenolpyruvate synthase regulatory protein</fullName>
        <shortName evidence="5">PEP synthase regulatory protein</shortName>
        <shortName evidence="5">PSRP</shortName>
        <ecNumber evidence="5">2.7.11.33</ecNumber>
        <ecNumber evidence="5">2.7.4.28</ecNumber>
    </recommendedName>
    <alternativeName>
        <fullName evidence="5">Pyruvate, water dikinase regulatory protein</fullName>
    </alternativeName>
</protein>
<dbReference type="GO" id="GO:0043531">
    <property type="term" value="F:ADP binding"/>
    <property type="evidence" value="ECO:0007669"/>
    <property type="project" value="UniProtKB-UniRule"/>
</dbReference>
<dbReference type="OrthoDB" id="9782201at2"/>